<name>A0A0A9DJS9_ARUDO</name>
<protein>
    <submittedName>
        <fullName evidence="2">Uncharacterized protein</fullName>
    </submittedName>
</protein>
<dbReference type="AlphaFoldDB" id="A0A0A9DJS9"/>
<sequence length="54" mass="6074">MPSVQVLPLIIIVIHASSFLFHSILNCIRTVVLTISRKISVALIVTYQIIHQAY</sequence>
<organism evidence="2">
    <name type="scientific">Arundo donax</name>
    <name type="common">Giant reed</name>
    <name type="synonym">Donax arundinaceus</name>
    <dbReference type="NCBI Taxonomy" id="35708"/>
    <lineage>
        <taxon>Eukaryota</taxon>
        <taxon>Viridiplantae</taxon>
        <taxon>Streptophyta</taxon>
        <taxon>Embryophyta</taxon>
        <taxon>Tracheophyta</taxon>
        <taxon>Spermatophyta</taxon>
        <taxon>Magnoliopsida</taxon>
        <taxon>Liliopsida</taxon>
        <taxon>Poales</taxon>
        <taxon>Poaceae</taxon>
        <taxon>PACMAD clade</taxon>
        <taxon>Arundinoideae</taxon>
        <taxon>Arundineae</taxon>
        <taxon>Arundo</taxon>
    </lineage>
</organism>
<evidence type="ECO:0000313" key="2">
    <source>
        <dbReference type="EMBL" id="JAD88041.1"/>
    </source>
</evidence>
<accession>A0A0A9DJS9</accession>
<keyword evidence="1" id="KW-0812">Transmembrane</keyword>
<feature type="transmembrane region" description="Helical" evidence="1">
    <location>
        <begin position="6"/>
        <end position="28"/>
    </location>
</feature>
<dbReference type="EMBL" id="GBRH01209854">
    <property type="protein sequence ID" value="JAD88041.1"/>
    <property type="molecule type" value="Transcribed_RNA"/>
</dbReference>
<proteinExistence type="predicted"/>
<keyword evidence="1" id="KW-1133">Transmembrane helix</keyword>
<reference evidence="2" key="2">
    <citation type="journal article" date="2015" name="Data Brief">
        <title>Shoot transcriptome of the giant reed, Arundo donax.</title>
        <authorList>
            <person name="Barrero R.A."/>
            <person name="Guerrero F.D."/>
            <person name="Moolhuijzen P."/>
            <person name="Goolsby J.A."/>
            <person name="Tidwell J."/>
            <person name="Bellgard S.E."/>
            <person name="Bellgard M.I."/>
        </authorList>
    </citation>
    <scope>NUCLEOTIDE SEQUENCE</scope>
    <source>
        <tissue evidence="2">Shoot tissue taken approximately 20 cm above the soil surface</tissue>
    </source>
</reference>
<reference evidence="2" key="1">
    <citation type="submission" date="2014-09" db="EMBL/GenBank/DDBJ databases">
        <authorList>
            <person name="Magalhaes I.L.F."/>
            <person name="Oliveira U."/>
            <person name="Santos F.R."/>
            <person name="Vidigal T.H.D.A."/>
            <person name="Brescovit A.D."/>
            <person name="Santos A.J."/>
        </authorList>
    </citation>
    <scope>NUCLEOTIDE SEQUENCE</scope>
    <source>
        <tissue evidence="2">Shoot tissue taken approximately 20 cm above the soil surface</tissue>
    </source>
</reference>
<evidence type="ECO:0000256" key="1">
    <source>
        <dbReference type="SAM" id="Phobius"/>
    </source>
</evidence>
<keyword evidence="1" id="KW-0472">Membrane</keyword>